<protein>
    <submittedName>
        <fullName evidence="2">Inositol monophosphatase family protein</fullName>
    </submittedName>
</protein>
<accession>A0ABN0QTV3</accession>
<feature type="region of interest" description="Disordered" evidence="1">
    <location>
        <begin position="24"/>
        <end position="44"/>
    </location>
</feature>
<keyword evidence="3" id="KW-1185">Reference proteome</keyword>
<sequence length="97" mass="10699">MAETLAAEAAEFVRSRRAELFGAHPAAADESDAVRAKSTPTDPVTVVDTDAERLLRSRLAQLRPGTRLWGRRVAVPRIRRRRPTMPLPGCWIPSTAP</sequence>
<name>A0ABN0QTV3_MYCUL</name>
<dbReference type="EMBL" id="JAOL01000146">
    <property type="protein sequence ID" value="EUA88187.1"/>
    <property type="molecule type" value="Genomic_DNA"/>
</dbReference>
<comment type="caution">
    <text evidence="2">The sequence shown here is derived from an EMBL/GenBank/DDBJ whole genome shotgun (WGS) entry which is preliminary data.</text>
</comment>
<reference evidence="2 3" key="1">
    <citation type="submission" date="2014-01" db="EMBL/GenBank/DDBJ databases">
        <authorList>
            <person name="Dobos K."/>
            <person name="Lenaerts A."/>
            <person name="Ordway D."/>
            <person name="DeGroote M.A."/>
            <person name="Parker T."/>
            <person name="Sizemore C."/>
            <person name="Tallon L.J."/>
            <person name="Sadzewicz L.K."/>
            <person name="Sengamalay N."/>
            <person name="Fraser C.M."/>
            <person name="Hine E."/>
            <person name="Shefchek K.A."/>
            <person name="Das S.P."/>
            <person name="Tettelin H."/>
        </authorList>
    </citation>
    <scope>NUCLEOTIDE SEQUENCE [LARGE SCALE GENOMIC DNA]</scope>
    <source>
        <strain evidence="2 3">Harvey</strain>
    </source>
</reference>
<dbReference type="Gene3D" id="3.30.540.10">
    <property type="entry name" value="Fructose-1,6-Bisphosphatase, subunit A, domain 1"/>
    <property type="match status" value="1"/>
</dbReference>
<gene>
    <name evidence="2" type="ORF">I551_5313</name>
</gene>
<organism evidence="2 3">
    <name type="scientific">Mycobacterium ulcerans str. Harvey</name>
    <dbReference type="NCBI Taxonomy" id="1299332"/>
    <lineage>
        <taxon>Bacteria</taxon>
        <taxon>Bacillati</taxon>
        <taxon>Actinomycetota</taxon>
        <taxon>Actinomycetes</taxon>
        <taxon>Mycobacteriales</taxon>
        <taxon>Mycobacteriaceae</taxon>
        <taxon>Mycobacterium</taxon>
        <taxon>Mycobacterium ulcerans group</taxon>
    </lineage>
</organism>
<evidence type="ECO:0000313" key="3">
    <source>
        <dbReference type="Proteomes" id="UP000020681"/>
    </source>
</evidence>
<evidence type="ECO:0000256" key="1">
    <source>
        <dbReference type="SAM" id="MobiDB-lite"/>
    </source>
</evidence>
<proteinExistence type="predicted"/>
<dbReference type="Proteomes" id="UP000020681">
    <property type="component" value="Unassembled WGS sequence"/>
</dbReference>
<evidence type="ECO:0000313" key="2">
    <source>
        <dbReference type="EMBL" id="EUA88187.1"/>
    </source>
</evidence>
<dbReference type="SUPFAM" id="SSF56655">
    <property type="entry name" value="Carbohydrate phosphatase"/>
    <property type="match status" value="1"/>
</dbReference>